<comment type="caution">
    <text evidence="1">The sequence shown here is derived from an EMBL/GenBank/DDBJ whole genome shotgun (WGS) entry which is preliminary data.</text>
</comment>
<gene>
    <name evidence="1" type="ORF">EPI10_015600</name>
</gene>
<organism evidence="1 2">
    <name type="scientific">Gossypium australe</name>
    <dbReference type="NCBI Taxonomy" id="47621"/>
    <lineage>
        <taxon>Eukaryota</taxon>
        <taxon>Viridiplantae</taxon>
        <taxon>Streptophyta</taxon>
        <taxon>Embryophyta</taxon>
        <taxon>Tracheophyta</taxon>
        <taxon>Spermatophyta</taxon>
        <taxon>Magnoliopsida</taxon>
        <taxon>eudicotyledons</taxon>
        <taxon>Gunneridae</taxon>
        <taxon>Pentapetalae</taxon>
        <taxon>rosids</taxon>
        <taxon>malvids</taxon>
        <taxon>Malvales</taxon>
        <taxon>Malvaceae</taxon>
        <taxon>Malvoideae</taxon>
        <taxon>Gossypium</taxon>
    </lineage>
</organism>
<dbReference type="OrthoDB" id="1417698at2759"/>
<reference evidence="2" key="1">
    <citation type="journal article" date="2019" name="Plant Biotechnol. J.">
        <title>Genome sequencing of the Australian wild diploid species Gossypium australe highlights disease resistance and delayed gland morphogenesis.</title>
        <authorList>
            <person name="Cai Y."/>
            <person name="Cai X."/>
            <person name="Wang Q."/>
            <person name="Wang P."/>
            <person name="Zhang Y."/>
            <person name="Cai C."/>
            <person name="Xu Y."/>
            <person name="Wang K."/>
            <person name="Zhou Z."/>
            <person name="Wang C."/>
            <person name="Geng S."/>
            <person name="Li B."/>
            <person name="Dong Q."/>
            <person name="Hou Y."/>
            <person name="Wang H."/>
            <person name="Ai P."/>
            <person name="Liu Z."/>
            <person name="Yi F."/>
            <person name="Sun M."/>
            <person name="An G."/>
            <person name="Cheng J."/>
            <person name="Zhang Y."/>
            <person name="Shi Q."/>
            <person name="Xie Y."/>
            <person name="Shi X."/>
            <person name="Chang Y."/>
            <person name="Huang F."/>
            <person name="Chen Y."/>
            <person name="Hong S."/>
            <person name="Mi L."/>
            <person name="Sun Q."/>
            <person name="Zhang L."/>
            <person name="Zhou B."/>
            <person name="Peng R."/>
            <person name="Zhang X."/>
            <person name="Liu F."/>
        </authorList>
    </citation>
    <scope>NUCLEOTIDE SEQUENCE [LARGE SCALE GENOMIC DNA]</scope>
    <source>
        <strain evidence="2">cv. PA1801</strain>
    </source>
</reference>
<dbReference type="GO" id="GO:0016301">
    <property type="term" value="F:kinase activity"/>
    <property type="evidence" value="ECO:0007669"/>
    <property type="project" value="UniProtKB-KW"/>
</dbReference>
<evidence type="ECO:0000313" key="2">
    <source>
        <dbReference type="Proteomes" id="UP000325315"/>
    </source>
</evidence>
<keyword evidence="1" id="KW-0418">Kinase</keyword>
<name>A0A5B6VLC4_9ROSI</name>
<sequence length="117" mass="13440">MLKVGDEEVTLQKSDVMRVSSEQDDTFYFVNSIDHVAQHSLQEITYEDILELCPVQGNIESSMIIVNSFKIKIATIQMTYNTLQFKGNMAEDLNQQLMWFLQLYGTFKYNGVSDNAV</sequence>
<dbReference type="EMBL" id="SMMG02000006">
    <property type="protein sequence ID" value="KAA3469848.1"/>
    <property type="molecule type" value="Genomic_DNA"/>
</dbReference>
<dbReference type="Proteomes" id="UP000325315">
    <property type="component" value="Unassembled WGS sequence"/>
</dbReference>
<accession>A0A5B6VLC4</accession>
<keyword evidence="1" id="KW-0808">Transferase</keyword>
<proteinExistence type="predicted"/>
<evidence type="ECO:0000313" key="1">
    <source>
        <dbReference type="EMBL" id="KAA3469848.1"/>
    </source>
</evidence>
<protein>
    <submittedName>
        <fullName evidence="1">Protein kinase 2B, chloroplastic-like</fullName>
    </submittedName>
</protein>
<keyword evidence="2" id="KW-1185">Reference proteome</keyword>
<dbReference type="AlphaFoldDB" id="A0A5B6VLC4"/>